<protein>
    <submittedName>
        <fullName evidence="4">CocE/NonD family hydrolase</fullName>
    </submittedName>
</protein>
<feature type="chain" id="PRO_5045901976" evidence="2">
    <location>
        <begin position="26"/>
        <end position="590"/>
    </location>
</feature>
<dbReference type="EMBL" id="BAAAHP010000161">
    <property type="protein sequence ID" value="GAA0895518.1"/>
    <property type="molecule type" value="Genomic_DNA"/>
</dbReference>
<keyword evidence="1 4" id="KW-0378">Hydrolase</keyword>
<feature type="signal peptide" evidence="2">
    <location>
        <begin position="1"/>
        <end position="25"/>
    </location>
</feature>
<dbReference type="SUPFAM" id="SSF49785">
    <property type="entry name" value="Galactose-binding domain-like"/>
    <property type="match status" value="1"/>
</dbReference>
<evidence type="ECO:0000313" key="4">
    <source>
        <dbReference type="EMBL" id="GAA0895518.1"/>
    </source>
</evidence>
<sequence>MVRPLHVGAAAAALAAVAVTATMLAVPQDEPARPEASAASFGDYRPPPEFTEHVTESLYLPMRDGTRLAVRLDRPAVDGQPAPGPFPVLWHHSLTIDSEAENGTGPREGGFSAMPALAEHGYVVAQVARRGNGQSFGLRRGYNDRIEAHDAYEVTEWLATQPWSTGKVGIYGCSNTGDAAMHALTVRPPHLAAAFAGCFSWDKYDAWRVGGIPAQWGVGPARTVEQDMENTPVQGDEDKALLHQAALEHQASPPLAEMWRGMPYRDSLSPLVQSRFWSEGSVGSYPDQIRASGVPVYVVGGWRDELRGQGVATLLTVPGSRLVIGPWEHCENAGFALAEEAHRFFDQHLKGIDTGLDAEPRIHYATPDSAVPDATGLQWRTADTWPPAGVSAAPTPLGGDGVLGSDAPGARTFTVGADVTCPDSGSGPFAQPCHVPDAGTSWTGPVLDADTELTGSPVADLQVRVDRPDAHVFAYLEDVAPDGTVSVITEGRLRASLRAEHPAPYTLPEGVPWHRAYEQDVAPLAPGEVARLRFGLLPTSYVVRAGHRIQVSVTGADHRESGPLPDAQGARIEVLTDPARPSLVHLPIAG</sequence>
<dbReference type="Gene3D" id="2.60.120.260">
    <property type="entry name" value="Galactose-binding domain-like"/>
    <property type="match status" value="1"/>
</dbReference>
<keyword evidence="2" id="KW-0732">Signal</keyword>
<dbReference type="Gene3D" id="1.10.3020.10">
    <property type="entry name" value="alpha-amino acid ester hydrolase ( Helical cap domain)"/>
    <property type="match status" value="1"/>
</dbReference>
<gene>
    <name evidence="4" type="ORF">GCM10009559_51580</name>
</gene>
<keyword evidence="5" id="KW-1185">Reference proteome</keyword>
<dbReference type="GO" id="GO:0016787">
    <property type="term" value="F:hydrolase activity"/>
    <property type="evidence" value="ECO:0007669"/>
    <property type="project" value="UniProtKB-KW"/>
</dbReference>
<dbReference type="Gene3D" id="3.40.50.1820">
    <property type="entry name" value="alpha/beta hydrolase"/>
    <property type="match status" value="1"/>
</dbReference>
<dbReference type="InterPro" id="IPR008979">
    <property type="entry name" value="Galactose-bd-like_sf"/>
</dbReference>
<dbReference type="InterPro" id="IPR013736">
    <property type="entry name" value="Xaa-Pro_dipept_C"/>
</dbReference>
<dbReference type="SUPFAM" id="SSF53474">
    <property type="entry name" value="alpha/beta-Hydrolases"/>
    <property type="match status" value="1"/>
</dbReference>
<dbReference type="Pfam" id="PF02129">
    <property type="entry name" value="Peptidase_S15"/>
    <property type="match status" value="1"/>
</dbReference>
<evidence type="ECO:0000259" key="3">
    <source>
        <dbReference type="SMART" id="SM00939"/>
    </source>
</evidence>
<dbReference type="Pfam" id="PF08530">
    <property type="entry name" value="PepX_C"/>
    <property type="match status" value="1"/>
</dbReference>
<dbReference type="InterPro" id="IPR029058">
    <property type="entry name" value="AB_hydrolase_fold"/>
</dbReference>
<accession>A0ABN1N710</accession>
<dbReference type="Proteomes" id="UP001499967">
    <property type="component" value="Unassembled WGS sequence"/>
</dbReference>
<proteinExistence type="predicted"/>
<dbReference type="NCBIfam" id="TIGR00976">
    <property type="entry name" value="CocE_NonD"/>
    <property type="match status" value="1"/>
</dbReference>
<evidence type="ECO:0000313" key="5">
    <source>
        <dbReference type="Proteomes" id="UP001499967"/>
    </source>
</evidence>
<reference evidence="4 5" key="1">
    <citation type="journal article" date="2019" name="Int. J. Syst. Evol. Microbiol.">
        <title>The Global Catalogue of Microorganisms (GCM) 10K type strain sequencing project: providing services to taxonomists for standard genome sequencing and annotation.</title>
        <authorList>
            <consortium name="The Broad Institute Genomics Platform"/>
            <consortium name="The Broad Institute Genome Sequencing Center for Infectious Disease"/>
            <person name="Wu L."/>
            <person name="Ma J."/>
        </authorList>
    </citation>
    <scope>NUCLEOTIDE SEQUENCE [LARGE SCALE GENOMIC DNA]</scope>
    <source>
        <strain evidence="4 5">JCM 11117</strain>
    </source>
</reference>
<dbReference type="RefSeq" id="WP_343944155.1">
    <property type="nucleotide sequence ID" value="NZ_BAAAHP010000161.1"/>
</dbReference>
<dbReference type="InterPro" id="IPR000383">
    <property type="entry name" value="Xaa-Pro-like_dom"/>
</dbReference>
<organism evidence="4 5">
    <name type="scientific">Pseudonocardia zijingensis</name>
    <dbReference type="NCBI Taxonomy" id="153376"/>
    <lineage>
        <taxon>Bacteria</taxon>
        <taxon>Bacillati</taxon>
        <taxon>Actinomycetota</taxon>
        <taxon>Actinomycetes</taxon>
        <taxon>Pseudonocardiales</taxon>
        <taxon>Pseudonocardiaceae</taxon>
        <taxon>Pseudonocardia</taxon>
    </lineage>
</organism>
<dbReference type="InterPro" id="IPR005674">
    <property type="entry name" value="CocE/Ser_esterase"/>
</dbReference>
<evidence type="ECO:0000256" key="2">
    <source>
        <dbReference type="SAM" id="SignalP"/>
    </source>
</evidence>
<dbReference type="SMART" id="SM00939">
    <property type="entry name" value="PepX_C"/>
    <property type="match status" value="1"/>
</dbReference>
<comment type="caution">
    <text evidence="4">The sequence shown here is derived from an EMBL/GenBank/DDBJ whole genome shotgun (WGS) entry which is preliminary data.</text>
</comment>
<feature type="domain" description="Xaa-Pro dipeptidyl-peptidase C-terminal" evidence="3">
    <location>
        <begin position="342"/>
        <end position="585"/>
    </location>
</feature>
<name>A0ABN1N710_9PSEU</name>
<evidence type="ECO:0000256" key="1">
    <source>
        <dbReference type="ARBA" id="ARBA00022801"/>
    </source>
</evidence>